<reference evidence="2" key="1">
    <citation type="submission" date="2021-12" db="EMBL/GenBank/DDBJ databases">
        <title>Curvularia clavata genome.</title>
        <authorList>
            <person name="Cao Y."/>
        </authorList>
    </citation>
    <scope>NUCLEOTIDE SEQUENCE</scope>
    <source>
        <strain evidence="2">Yc1106</strain>
    </source>
</reference>
<organism evidence="2 3">
    <name type="scientific">Curvularia clavata</name>
    <dbReference type="NCBI Taxonomy" id="95742"/>
    <lineage>
        <taxon>Eukaryota</taxon>
        <taxon>Fungi</taxon>
        <taxon>Dikarya</taxon>
        <taxon>Ascomycota</taxon>
        <taxon>Pezizomycotina</taxon>
        <taxon>Dothideomycetes</taxon>
        <taxon>Pleosporomycetidae</taxon>
        <taxon>Pleosporales</taxon>
        <taxon>Pleosporineae</taxon>
        <taxon>Pleosporaceae</taxon>
        <taxon>Curvularia</taxon>
    </lineage>
</organism>
<feature type="compositionally biased region" description="Low complexity" evidence="1">
    <location>
        <begin position="194"/>
        <end position="208"/>
    </location>
</feature>
<dbReference type="OrthoDB" id="2565191at2759"/>
<feature type="region of interest" description="Disordered" evidence="1">
    <location>
        <begin position="1"/>
        <end position="20"/>
    </location>
</feature>
<evidence type="ECO:0000256" key="1">
    <source>
        <dbReference type="SAM" id="MobiDB-lite"/>
    </source>
</evidence>
<feature type="compositionally biased region" description="Polar residues" evidence="1">
    <location>
        <begin position="162"/>
        <end position="174"/>
    </location>
</feature>
<accession>A0A9Q9DR44</accession>
<dbReference type="Proteomes" id="UP001056012">
    <property type="component" value="Chromosome 2"/>
</dbReference>
<keyword evidence="3" id="KW-1185">Reference proteome</keyword>
<name>A0A9Q9DR44_CURCL</name>
<feature type="region of interest" description="Disordered" evidence="1">
    <location>
        <begin position="145"/>
        <end position="214"/>
    </location>
</feature>
<dbReference type="AlphaFoldDB" id="A0A9Q9DR44"/>
<dbReference type="EMBL" id="CP089275">
    <property type="protein sequence ID" value="USP75354.1"/>
    <property type="molecule type" value="Genomic_DNA"/>
</dbReference>
<dbReference type="PANTHER" id="PTHR28054:SF1">
    <property type="entry name" value="RNA POLYMERASE I-SPECIFIC TRANSCRIPTION INITIATION FACTOR RRN10"/>
    <property type="match status" value="1"/>
</dbReference>
<sequence>MPPRKSAMSTRRPRRPKRNTTLFDAVQGTVTQSGLIYNLSNSRASKKPLRPDEVLFKRKNAPVRYEEDDYYPAHTKLPADQPLPSGDLANAIHTYMSCRYSQATRSHVRVPWKCMNETALIAMGILMEETARSVLGQTGDLALTEANEADDDDDQIRRRQNEWTMSTQKRQMNSSDEERRRASHVQQPSKSVHDSWTWSDESSSYTSDDTMETD</sequence>
<dbReference type="InterPro" id="IPR022793">
    <property type="entry name" value="Rrn10"/>
</dbReference>
<evidence type="ECO:0000313" key="2">
    <source>
        <dbReference type="EMBL" id="USP75354.1"/>
    </source>
</evidence>
<protein>
    <submittedName>
        <fullName evidence="2">Mnd1-like protein</fullName>
    </submittedName>
</protein>
<dbReference type="VEuPathDB" id="FungiDB:yc1106_02628"/>
<dbReference type="GO" id="GO:0006360">
    <property type="term" value="P:transcription by RNA polymerase I"/>
    <property type="evidence" value="ECO:0007669"/>
    <property type="project" value="InterPro"/>
</dbReference>
<gene>
    <name evidence="2" type="ORF">yc1106_02628</name>
</gene>
<evidence type="ECO:0000313" key="3">
    <source>
        <dbReference type="Proteomes" id="UP001056012"/>
    </source>
</evidence>
<proteinExistence type="predicted"/>
<dbReference type="PANTHER" id="PTHR28054">
    <property type="entry name" value="RNA POLYMERASE I-SPECIFIC TRANSCRIPTION INITIATION FACTOR RRN10"/>
    <property type="match status" value="1"/>
</dbReference>